<dbReference type="STRING" id="1196081.A0A364KSH2"/>
<accession>A0A364KSH2</accession>
<dbReference type="GeneID" id="63791728"/>
<keyword evidence="1" id="KW-0560">Oxidoreductase</keyword>
<dbReference type="OrthoDB" id="408743at2759"/>
<dbReference type="InterPro" id="IPR042098">
    <property type="entry name" value="TauD-like_sf"/>
</dbReference>
<keyword evidence="4" id="KW-1185">Reference proteome</keyword>
<proteinExistence type="predicted"/>
<protein>
    <recommendedName>
        <fullName evidence="2">TauD/TfdA-like domain-containing protein</fullName>
    </recommendedName>
</protein>
<evidence type="ECO:0000313" key="4">
    <source>
        <dbReference type="Proteomes" id="UP000249363"/>
    </source>
</evidence>
<evidence type="ECO:0000256" key="1">
    <source>
        <dbReference type="ARBA" id="ARBA00023002"/>
    </source>
</evidence>
<dbReference type="RefSeq" id="XP_040731016.1">
    <property type="nucleotide sequence ID" value="XM_040874666.1"/>
</dbReference>
<comment type="caution">
    <text evidence="3">The sequence shown here is derived from an EMBL/GenBank/DDBJ whole genome shotgun (WGS) entry which is preliminary data.</text>
</comment>
<dbReference type="InterPro" id="IPR003819">
    <property type="entry name" value="TauD/TfdA-like"/>
</dbReference>
<dbReference type="Pfam" id="PF02668">
    <property type="entry name" value="TauD"/>
    <property type="match status" value="1"/>
</dbReference>
<name>A0A364KSH2_TALAM</name>
<dbReference type="PANTHER" id="PTHR10696">
    <property type="entry name" value="GAMMA-BUTYROBETAINE HYDROXYLASE-RELATED"/>
    <property type="match status" value="1"/>
</dbReference>
<organism evidence="3 4">
    <name type="scientific">Talaromyces amestolkiae</name>
    <dbReference type="NCBI Taxonomy" id="1196081"/>
    <lineage>
        <taxon>Eukaryota</taxon>
        <taxon>Fungi</taxon>
        <taxon>Dikarya</taxon>
        <taxon>Ascomycota</taxon>
        <taxon>Pezizomycotina</taxon>
        <taxon>Eurotiomycetes</taxon>
        <taxon>Eurotiomycetidae</taxon>
        <taxon>Eurotiales</taxon>
        <taxon>Trichocomaceae</taxon>
        <taxon>Talaromyces</taxon>
        <taxon>Talaromyces sect. Talaromyces</taxon>
    </lineage>
</organism>
<dbReference type="EMBL" id="MIKG01000003">
    <property type="protein sequence ID" value="RAO66499.1"/>
    <property type="molecule type" value="Genomic_DNA"/>
</dbReference>
<dbReference type="AlphaFoldDB" id="A0A364KSH2"/>
<reference evidence="3 4" key="1">
    <citation type="journal article" date="2017" name="Biotechnol. Biofuels">
        <title>Differential beta-glucosidase expression as a function of carbon source availability in Talaromyces amestolkiae: a genomic and proteomic approach.</title>
        <authorList>
            <person name="de Eugenio L.I."/>
            <person name="Mendez-Liter J.A."/>
            <person name="Nieto-Dominguez M."/>
            <person name="Alonso L."/>
            <person name="Gil-Munoz J."/>
            <person name="Barriuso J."/>
            <person name="Prieto A."/>
            <person name="Martinez M.J."/>
        </authorList>
    </citation>
    <scope>NUCLEOTIDE SEQUENCE [LARGE SCALE GENOMIC DNA]</scope>
    <source>
        <strain evidence="3 4">CIB</strain>
    </source>
</reference>
<dbReference type="SUPFAM" id="SSF51197">
    <property type="entry name" value="Clavaminate synthase-like"/>
    <property type="match status" value="1"/>
</dbReference>
<feature type="domain" description="TauD/TfdA-like" evidence="2">
    <location>
        <begin position="51"/>
        <end position="343"/>
    </location>
</feature>
<gene>
    <name evidence="3" type="ORF">BHQ10_002511</name>
</gene>
<dbReference type="InterPro" id="IPR050411">
    <property type="entry name" value="AlphaKG_dependent_hydroxylases"/>
</dbReference>
<evidence type="ECO:0000313" key="3">
    <source>
        <dbReference type="EMBL" id="RAO66499.1"/>
    </source>
</evidence>
<dbReference type="GO" id="GO:0016491">
    <property type="term" value="F:oxidoreductase activity"/>
    <property type="evidence" value="ECO:0007669"/>
    <property type="project" value="UniProtKB-KW"/>
</dbReference>
<dbReference type="Gene3D" id="3.60.130.10">
    <property type="entry name" value="Clavaminate synthase-like"/>
    <property type="match status" value="1"/>
</dbReference>
<dbReference type="PANTHER" id="PTHR10696:SF21">
    <property type="entry name" value="TAUD_TFDA-LIKE DOMAIN-CONTAINING PROTEIN"/>
    <property type="match status" value="1"/>
</dbReference>
<dbReference type="Proteomes" id="UP000249363">
    <property type="component" value="Unassembled WGS sequence"/>
</dbReference>
<sequence>MATIKFEPFTLEGQQKSPNTGLPFPLALKTKDNWSPTVQEAVIAIQELRSENKILDLVQQHGGAILIRGLPIKTPDDYSKIAHAFGFKAHEEVGRPPLRTALAPNIKTANEGPPELPIWPHNEYGWSTINPAWIMFSALKTPNSGGQTPINSSIDLAAAIQYQAPEFYQKLLVKGVKYVYRYSVKEVKSNTGTSLFDAYGQNVLPSDSPETTRQKVEAEVRRHSNRFEWHDDGSISVTHIVPVIRKHQPTGLTTFFGNVTSAYGRSKHHGATEPPYLGDDGSYHPLPTYGDGTPIENKYLDLALSLAESSQFLLTWQEGDIVLLDNYAVMHSRSPWTGQRTVLAALWDEDGRIDDFEEGKEILKSSPRVPPVS</sequence>
<evidence type="ECO:0000259" key="2">
    <source>
        <dbReference type="Pfam" id="PF02668"/>
    </source>
</evidence>